<dbReference type="Gene3D" id="3.40.630.30">
    <property type="match status" value="1"/>
</dbReference>
<dbReference type="InterPro" id="IPR016181">
    <property type="entry name" value="Acyl_CoA_acyltransferase"/>
</dbReference>
<dbReference type="EMBL" id="CP042301">
    <property type="protein sequence ID" value="QDZ00828.1"/>
    <property type="molecule type" value="Genomic_DNA"/>
</dbReference>
<evidence type="ECO:0000256" key="2">
    <source>
        <dbReference type="ARBA" id="ARBA00023315"/>
    </source>
</evidence>
<dbReference type="RefSeq" id="WP_146299473.1">
    <property type="nucleotide sequence ID" value="NZ_CP042301.2"/>
</dbReference>
<dbReference type="InterPro" id="IPR050832">
    <property type="entry name" value="Bact_Acetyltransf"/>
</dbReference>
<dbReference type="CDD" id="cd04301">
    <property type="entry name" value="NAT_SF"/>
    <property type="match status" value="1"/>
</dbReference>
<evidence type="ECO:0000313" key="4">
    <source>
        <dbReference type="EMBL" id="QDZ00828.1"/>
    </source>
</evidence>
<protein>
    <submittedName>
        <fullName evidence="4">GNAT family N-acetyltransferase</fullName>
    </submittedName>
</protein>
<feature type="domain" description="N-acetyltransferase" evidence="3">
    <location>
        <begin position="1"/>
        <end position="163"/>
    </location>
</feature>
<name>A0A5B8KZS0_9HYPH</name>
<keyword evidence="1" id="KW-0808">Transferase</keyword>
<dbReference type="OrthoDB" id="7925327at2"/>
<evidence type="ECO:0000256" key="1">
    <source>
        <dbReference type="ARBA" id="ARBA00022679"/>
    </source>
</evidence>
<dbReference type="Proteomes" id="UP000321389">
    <property type="component" value="Chromosome"/>
</dbReference>
<evidence type="ECO:0000259" key="3">
    <source>
        <dbReference type="PROSITE" id="PS51186"/>
    </source>
</evidence>
<dbReference type="KEGG" id="niy:FQ775_10785"/>
<dbReference type="PROSITE" id="PS51186">
    <property type="entry name" value="GNAT"/>
    <property type="match status" value="1"/>
</dbReference>
<evidence type="ECO:0000313" key="5">
    <source>
        <dbReference type="Proteomes" id="UP000321389"/>
    </source>
</evidence>
<dbReference type="Pfam" id="PF00583">
    <property type="entry name" value="Acetyltransf_1"/>
    <property type="match status" value="1"/>
</dbReference>
<keyword evidence="2" id="KW-0012">Acyltransferase</keyword>
<dbReference type="AlphaFoldDB" id="A0A5B8KZS0"/>
<dbReference type="PANTHER" id="PTHR43877">
    <property type="entry name" value="AMINOALKYLPHOSPHONATE N-ACETYLTRANSFERASE-RELATED-RELATED"/>
    <property type="match status" value="1"/>
</dbReference>
<organism evidence="4 5">
    <name type="scientific">Nitratireductor mangrovi</name>
    <dbReference type="NCBI Taxonomy" id="2599600"/>
    <lineage>
        <taxon>Bacteria</taxon>
        <taxon>Pseudomonadati</taxon>
        <taxon>Pseudomonadota</taxon>
        <taxon>Alphaproteobacteria</taxon>
        <taxon>Hyphomicrobiales</taxon>
        <taxon>Phyllobacteriaceae</taxon>
        <taxon>Nitratireductor</taxon>
    </lineage>
</organism>
<gene>
    <name evidence="4" type="ORF">FQ775_10785</name>
</gene>
<keyword evidence="5" id="KW-1185">Reference proteome</keyword>
<dbReference type="SUPFAM" id="SSF55729">
    <property type="entry name" value="Acyl-CoA N-acyltransferases (Nat)"/>
    <property type="match status" value="1"/>
</dbReference>
<dbReference type="GO" id="GO:0016747">
    <property type="term" value="F:acyltransferase activity, transferring groups other than amino-acyl groups"/>
    <property type="evidence" value="ECO:0007669"/>
    <property type="project" value="InterPro"/>
</dbReference>
<dbReference type="InterPro" id="IPR000182">
    <property type="entry name" value="GNAT_dom"/>
</dbReference>
<dbReference type="PANTHER" id="PTHR43877:SF2">
    <property type="entry name" value="AMINOALKYLPHOSPHONATE N-ACETYLTRANSFERASE-RELATED"/>
    <property type="match status" value="1"/>
</dbReference>
<accession>A0A5B8KZS0</accession>
<sequence>MFVRTASERDLDAVRDLLVETWHATYDGIYGVARVIEITDDWHSIAALRARLTMPRSEFVLADDGEMIGGMAFASASDDDKTVMLHQLYVRPGQQGRGTGRLLLDEIIASFPEARTVKLEVEEANAGAIAFYKANGFEDVGRTANCGRQDSGIPALIYERQLS</sequence>
<proteinExistence type="predicted"/>
<reference evidence="4" key="1">
    <citation type="submission" date="2020-04" db="EMBL/GenBank/DDBJ databases">
        <title>Nitratireductor sp. nov. isolated from mangrove soil.</title>
        <authorList>
            <person name="Ye Y."/>
        </authorList>
    </citation>
    <scope>NUCLEOTIDE SEQUENCE</scope>
    <source>
        <strain evidence="4">SY7</strain>
    </source>
</reference>